<reference evidence="11 32" key="1">
    <citation type="submission" date="2014-05" db="EMBL/GenBank/DDBJ databases">
        <title>Novel Listeriaceae from food processing environments.</title>
        <authorList>
            <person name="den Bakker H.C."/>
        </authorList>
    </citation>
    <scope>NUCLEOTIDE SEQUENCE [LARGE SCALE GENOMIC DNA]</scope>
    <source>
        <strain evidence="11 32">FSL A5-0281</strain>
    </source>
</reference>
<evidence type="ECO:0000256" key="4">
    <source>
        <dbReference type="ARBA" id="ARBA00022618"/>
    </source>
</evidence>
<protein>
    <recommendedName>
        <fullName evidence="2">Cell division protein ZapA</fullName>
    </recommendedName>
    <alternativeName>
        <fullName evidence="9">Z ring-associated protein ZapA</fullName>
    </alternativeName>
</protein>
<comment type="function">
    <text evidence="7">Activator of cell division through the inhibition of FtsZ GTPase activity, therefore promoting FtsZ assembly into bundles of protofilaments necessary for the formation of the division Z ring. It is recruited early at mid-cell but it is not essential for cell division.</text>
</comment>
<dbReference type="Proteomes" id="UP000543379">
    <property type="component" value="Unassembled WGS sequence"/>
</dbReference>
<dbReference type="Proteomes" id="UP000547643">
    <property type="component" value="Unassembled WGS sequence"/>
</dbReference>
<evidence type="ECO:0000313" key="18">
    <source>
        <dbReference type="EMBL" id="MBC1564179.1"/>
    </source>
</evidence>
<dbReference type="Proteomes" id="UP000565628">
    <property type="component" value="Unassembled WGS sequence"/>
</dbReference>
<dbReference type="EMBL" id="JAARVG010000005">
    <property type="protein sequence ID" value="MBC1793283.1"/>
    <property type="molecule type" value="Genomic_DNA"/>
</dbReference>
<evidence type="ECO:0000313" key="31">
    <source>
        <dbReference type="EMBL" id="MBC2372293.1"/>
    </source>
</evidence>
<evidence type="ECO:0000313" key="23">
    <source>
        <dbReference type="EMBL" id="MBC2115760.1"/>
    </source>
</evidence>
<comment type="caution">
    <text evidence="11">The sequence shown here is derived from an EMBL/GenBank/DDBJ whole genome shotgun (WGS) entry which is preliminary data.</text>
</comment>
<dbReference type="GO" id="GO:0000917">
    <property type="term" value="P:division septum assembly"/>
    <property type="evidence" value="ECO:0007669"/>
    <property type="project" value="UniProtKB-KW"/>
</dbReference>
<evidence type="ECO:0000313" key="51">
    <source>
        <dbReference type="Proteomes" id="UP000586951"/>
    </source>
</evidence>
<sequence length="88" mass="10166">MADNTRNKLTTTIYGREYIIVGVETIDHLRHVARLVDEKMHEIGSQNRSLDSGRLAVLTAVNATHDYLKLEEKYQELEKELARLKGRE</sequence>
<evidence type="ECO:0000313" key="13">
    <source>
        <dbReference type="EMBL" id="MBC1331019.1"/>
    </source>
</evidence>
<dbReference type="EMBL" id="JAARZT010000028">
    <property type="protein sequence ID" value="MBC2294244.1"/>
    <property type="molecule type" value="Genomic_DNA"/>
</dbReference>
<keyword evidence="5" id="KW-0717">Septation</keyword>
<evidence type="ECO:0000313" key="28">
    <source>
        <dbReference type="EMBL" id="MBC2284731.1"/>
    </source>
</evidence>
<evidence type="ECO:0000313" key="47">
    <source>
        <dbReference type="Proteomes" id="UP000550367"/>
    </source>
</evidence>
<dbReference type="Proteomes" id="UP000586951">
    <property type="component" value="Unassembled WGS sequence"/>
</dbReference>
<dbReference type="EMBL" id="JAARXI010000002">
    <property type="protein sequence ID" value="MBC2115760.1"/>
    <property type="molecule type" value="Genomic_DNA"/>
</dbReference>
<keyword evidence="10" id="KW-0175">Coiled coil</keyword>
<dbReference type="eggNOG" id="COG3027">
    <property type="taxonomic scope" value="Bacteria"/>
</dbReference>
<dbReference type="Proteomes" id="UP000546244">
    <property type="component" value="Unassembled WGS sequence"/>
</dbReference>
<dbReference type="GO" id="GO:0030428">
    <property type="term" value="C:cell septum"/>
    <property type="evidence" value="ECO:0007669"/>
    <property type="project" value="TreeGrafter"/>
</dbReference>
<evidence type="ECO:0000256" key="9">
    <source>
        <dbReference type="ARBA" id="ARBA00033158"/>
    </source>
</evidence>
<evidence type="ECO:0000313" key="26">
    <source>
        <dbReference type="EMBL" id="MBC2241966.1"/>
    </source>
</evidence>
<dbReference type="EMBL" id="JAARRU010000001">
    <property type="protein sequence ID" value="MBC1564179.1"/>
    <property type="molecule type" value="Genomic_DNA"/>
</dbReference>
<evidence type="ECO:0000313" key="27">
    <source>
        <dbReference type="EMBL" id="MBC2243887.1"/>
    </source>
</evidence>
<dbReference type="Proteomes" id="UP000029844">
    <property type="component" value="Unassembled WGS sequence"/>
</dbReference>
<dbReference type="Proteomes" id="UP000529446">
    <property type="component" value="Unassembled WGS sequence"/>
</dbReference>
<accession>A0A099W9N7</accession>
<evidence type="ECO:0000256" key="6">
    <source>
        <dbReference type="ARBA" id="ARBA00023306"/>
    </source>
</evidence>
<evidence type="ECO:0000313" key="42">
    <source>
        <dbReference type="Proteomes" id="UP000544413"/>
    </source>
</evidence>
<dbReference type="Proteomes" id="UP000519573">
    <property type="component" value="Unassembled WGS sequence"/>
</dbReference>
<dbReference type="GeneID" id="58717267"/>
<dbReference type="EMBL" id="JAAROL010000001">
    <property type="protein sequence ID" value="MBC1331019.1"/>
    <property type="molecule type" value="Genomic_DNA"/>
</dbReference>
<dbReference type="EMBL" id="JAARZA010000008">
    <property type="protein sequence ID" value="MBC2241966.1"/>
    <property type="molecule type" value="Genomic_DNA"/>
</dbReference>
<dbReference type="EMBL" id="JAASTX010000006">
    <property type="protein sequence ID" value="MBC1491478.1"/>
    <property type="molecule type" value="Genomic_DNA"/>
</dbReference>
<evidence type="ECO:0000313" key="34">
    <source>
        <dbReference type="Proteomes" id="UP000529446"/>
    </source>
</evidence>
<dbReference type="EMBL" id="JAARZS010000024">
    <property type="protein sequence ID" value="MBC2284731.1"/>
    <property type="molecule type" value="Genomic_DNA"/>
</dbReference>
<evidence type="ECO:0000256" key="7">
    <source>
        <dbReference type="ARBA" id="ARBA00024910"/>
    </source>
</evidence>
<evidence type="ECO:0000313" key="36">
    <source>
        <dbReference type="Proteomes" id="UP000533953"/>
    </source>
</evidence>
<dbReference type="Proteomes" id="UP000548082">
    <property type="component" value="Unassembled WGS sequence"/>
</dbReference>
<evidence type="ECO:0000313" key="12">
    <source>
        <dbReference type="EMBL" id="MBC1315869.1"/>
    </source>
</evidence>
<evidence type="ECO:0000313" key="32">
    <source>
        <dbReference type="Proteomes" id="UP000029844"/>
    </source>
</evidence>
<evidence type="ECO:0000256" key="8">
    <source>
        <dbReference type="ARBA" id="ARBA00026068"/>
    </source>
</evidence>
<evidence type="ECO:0000313" key="33">
    <source>
        <dbReference type="Proteomes" id="UP000519573"/>
    </source>
</evidence>
<evidence type="ECO:0000313" key="16">
    <source>
        <dbReference type="EMBL" id="MBC1491478.1"/>
    </source>
</evidence>
<dbReference type="Pfam" id="PF05164">
    <property type="entry name" value="ZapA"/>
    <property type="match status" value="1"/>
</dbReference>
<dbReference type="Proteomes" id="UP000591929">
    <property type="component" value="Unassembled WGS sequence"/>
</dbReference>
<dbReference type="Proteomes" id="UP000533953">
    <property type="component" value="Unassembled WGS sequence"/>
</dbReference>
<evidence type="ECO:0000256" key="10">
    <source>
        <dbReference type="SAM" id="Coils"/>
    </source>
</evidence>
<keyword evidence="3" id="KW-0963">Cytoplasm</keyword>
<dbReference type="Proteomes" id="UP000544413">
    <property type="component" value="Unassembled WGS sequence"/>
</dbReference>
<evidence type="ECO:0000313" key="24">
    <source>
        <dbReference type="EMBL" id="MBC2166229.1"/>
    </source>
</evidence>
<evidence type="ECO:0000313" key="40">
    <source>
        <dbReference type="Proteomes" id="UP000543005"/>
    </source>
</evidence>
<feature type="coiled-coil region" evidence="10">
    <location>
        <begin position="60"/>
        <end position="87"/>
    </location>
</feature>
<dbReference type="GO" id="GO:0005829">
    <property type="term" value="C:cytosol"/>
    <property type="evidence" value="ECO:0007669"/>
    <property type="project" value="TreeGrafter"/>
</dbReference>
<reference evidence="33 34" key="2">
    <citation type="submission" date="2020-03" db="EMBL/GenBank/DDBJ databases">
        <title>Soil Listeria distribution.</title>
        <authorList>
            <person name="Liao J."/>
            <person name="Wiedmann M."/>
        </authorList>
    </citation>
    <scope>NUCLEOTIDE SEQUENCE [LARGE SCALE GENOMIC DNA]</scope>
    <source>
        <strain evidence="30 49">FSL L7-0039</strain>
        <strain evidence="29 40">FSL L7-0051</strain>
        <strain evidence="28 50">FSL L7-0054</strain>
        <strain evidence="26 48">FSL L7-0149</strain>
        <strain evidence="27 47">FSL L7-0153</strain>
        <strain evidence="24 33">FSL L7-0245</strain>
        <strain evidence="25 38">FSL L7-0259</strain>
        <strain evidence="23 34">FSL L7-0360</strain>
        <strain evidence="22 44">FSL L7-0435</strain>
        <strain evidence="20 37">FSL L7-0978</strain>
        <strain evidence="21 46">FSL L7-0990</strain>
        <strain evidence="19 45">FSL L7-1017</strain>
        <strain evidence="17 39">FSL L7-1387</strain>
        <strain evidence="18 51">FSL L7-1427</strain>
        <strain evidence="16 36">FSL L7-1547</strain>
        <strain evidence="15 42">FSL L7-1658</strain>
        <strain evidence="14 52">FSL L7-1681</strain>
        <strain evidence="12 41">FSL L7-1816</strain>
        <strain evidence="13 35">FSL L7-1833</strain>
        <strain evidence="31 43">FSL L7-1850</strain>
    </source>
</reference>
<dbReference type="STRING" id="1552123.EP57_07730"/>
<comment type="subunit">
    <text evidence="8">Homodimer. Interacts with FtsZ.</text>
</comment>
<dbReference type="NCBIfam" id="NF010724">
    <property type="entry name" value="PRK14126.1"/>
    <property type="match status" value="1"/>
</dbReference>
<keyword evidence="32" id="KW-1185">Reference proteome</keyword>
<dbReference type="EMBL" id="JAARMV010000002">
    <property type="protein sequence ID" value="MBC2372293.1"/>
    <property type="molecule type" value="Genomic_DNA"/>
</dbReference>
<proteinExistence type="predicted"/>
<evidence type="ECO:0000313" key="25">
    <source>
        <dbReference type="EMBL" id="MBC2176659.1"/>
    </source>
</evidence>
<dbReference type="EMBL" id="JAARPT010000004">
    <property type="protein sequence ID" value="MBC1401460.1"/>
    <property type="molecule type" value="Genomic_DNA"/>
</dbReference>
<dbReference type="EMBL" id="JAARUV010000001">
    <property type="protein sequence ID" value="MBC1777639.1"/>
    <property type="molecule type" value="Genomic_DNA"/>
</dbReference>
<evidence type="ECO:0000313" key="15">
    <source>
        <dbReference type="EMBL" id="MBC1401460.1"/>
    </source>
</evidence>
<dbReference type="InterPro" id="IPR036192">
    <property type="entry name" value="Cell_div_ZapA-like_sf"/>
</dbReference>
<dbReference type="PANTHER" id="PTHR34981:SF1">
    <property type="entry name" value="CELL DIVISION PROTEIN ZAPA"/>
    <property type="match status" value="1"/>
</dbReference>
<dbReference type="PANTHER" id="PTHR34981">
    <property type="entry name" value="CELL DIVISION PROTEIN ZAPA"/>
    <property type="match status" value="1"/>
</dbReference>
<comment type="subcellular location">
    <subcellularLocation>
        <location evidence="1">Cytoplasm</location>
    </subcellularLocation>
</comment>
<dbReference type="InterPro" id="IPR007838">
    <property type="entry name" value="Cell_div_ZapA-like"/>
</dbReference>
<dbReference type="EMBL" id="JAARYD010000004">
    <property type="protein sequence ID" value="MBC2176659.1"/>
    <property type="molecule type" value="Genomic_DNA"/>
</dbReference>
<evidence type="ECO:0000313" key="21">
    <source>
        <dbReference type="EMBL" id="MBC1796219.1"/>
    </source>
</evidence>
<evidence type="ECO:0000313" key="17">
    <source>
        <dbReference type="EMBL" id="MBC1562810.1"/>
    </source>
</evidence>
<dbReference type="Proteomes" id="UP000539064">
    <property type="component" value="Unassembled WGS sequence"/>
</dbReference>
<evidence type="ECO:0000313" key="46">
    <source>
        <dbReference type="Proteomes" id="UP000548082"/>
    </source>
</evidence>
<evidence type="ECO:0000313" key="22">
    <source>
        <dbReference type="EMBL" id="MBC2004303.1"/>
    </source>
</evidence>
<evidence type="ECO:0000313" key="50">
    <source>
        <dbReference type="Proteomes" id="UP000585696"/>
    </source>
</evidence>
<dbReference type="EMBL" id="JAARYY010000003">
    <property type="protein sequence ID" value="MBC2243887.1"/>
    <property type="molecule type" value="Genomic_DNA"/>
</dbReference>
<dbReference type="GO" id="GO:0032153">
    <property type="term" value="C:cell division site"/>
    <property type="evidence" value="ECO:0007669"/>
    <property type="project" value="TreeGrafter"/>
</dbReference>
<name>A0A099W9N7_9LIST</name>
<dbReference type="GO" id="GO:0043093">
    <property type="term" value="P:FtsZ-dependent cytokinesis"/>
    <property type="evidence" value="ECO:0007669"/>
    <property type="project" value="TreeGrafter"/>
</dbReference>
<dbReference type="Proteomes" id="UP000541955">
    <property type="component" value="Unassembled WGS sequence"/>
</dbReference>
<dbReference type="EMBL" id="JAARRW010000004">
    <property type="protein sequence ID" value="MBC1562810.1"/>
    <property type="molecule type" value="Genomic_DNA"/>
</dbReference>
<evidence type="ECO:0000256" key="2">
    <source>
        <dbReference type="ARBA" id="ARBA00015195"/>
    </source>
</evidence>
<evidence type="ECO:0000313" key="41">
    <source>
        <dbReference type="Proteomes" id="UP000543379"/>
    </source>
</evidence>
<evidence type="ECO:0000313" key="39">
    <source>
        <dbReference type="Proteomes" id="UP000541955"/>
    </source>
</evidence>
<evidence type="ECO:0000313" key="44">
    <source>
        <dbReference type="Proteomes" id="UP000546806"/>
    </source>
</evidence>
<evidence type="ECO:0000313" key="35">
    <source>
        <dbReference type="Proteomes" id="UP000532866"/>
    </source>
</evidence>
<keyword evidence="4 11" id="KW-0132">Cell division</keyword>
<dbReference type="EMBL" id="JAARWW010000005">
    <property type="protein sequence ID" value="MBC2004303.1"/>
    <property type="molecule type" value="Genomic_DNA"/>
</dbReference>
<evidence type="ECO:0000313" key="14">
    <source>
        <dbReference type="EMBL" id="MBC1370759.1"/>
    </source>
</evidence>
<evidence type="ECO:0000313" key="52">
    <source>
        <dbReference type="Proteomes" id="UP000591929"/>
    </source>
</evidence>
<dbReference type="Gene3D" id="6.10.250.790">
    <property type="match status" value="1"/>
</dbReference>
<dbReference type="Proteomes" id="UP000550367">
    <property type="component" value="Unassembled WGS sequence"/>
</dbReference>
<dbReference type="OrthoDB" id="9808604at2"/>
<dbReference type="EMBL" id="JAARVD010000003">
    <property type="protein sequence ID" value="MBC1796219.1"/>
    <property type="molecule type" value="Genomic_DNA"/>
</dbReference>
<dbReference type="Proteomes" id="UP000553016">
    <property type="component" value="Unassembled WGS sequence"/>
</dbReference>
<dbReference type="InterPro" id="IPR053712">
    <property type="entry name" value="Bac_CellDiv_Activator"/>
</dbReference>
<evidence type="ECO:0000313" key="30">
    <source>
        <dbReference type="EMBL" id="MBC2311189.1"/>
    </source>
</evidence>
<evidence type="ECO:0000313" key="11">
    <source>
        <dbReference type="EMBL" id="KGL41722.1"/>
    </source>
</evidence>
<dbReference type="EMBL" id="JAASWV010000012">
    <property type="protein sequence ID" value="MBC2311189.1"/>
    <property type="molecule type" value="Genomic_DNA"/>
</dbReference>
<evidence type="ECO:0000313" key="38">
    <source>
        <dbReference type="Proteomes" id="UP000541735"/>
    </source>
</evidence>
<dbReference type="RefSeq" id="WP_036085583.1">
    <property type="nucleotide sequence ID" value="NZ_CBCSHQ010000005.1"/>
</dbReference>
<dbReference type="Proteomes" id="UP000585696">
    <property type="component" value="Unassembled WGS sequence"/>
</dbReference>
<evidence type="ECO:0000313" key="49">
    <source>
        <dbReference type="Proteomes" id="UP000565628"/>
    </source>
</evidence>
<evidence type="ECO:0000313" key="29">
    <source>
        <dbReference type="EMBL" id="MBC2294244.1"/>
    </source>
</evidence>
<evidence type="ECO:0000313" key="43">
    <source>
        <dbReference type="Proteomes" id="UP000546244"/>
    </source>
</evidence>
<dbReference type="EMBL" id="JAARYH010000002">
    <property type="protein sequence ID" value="MBC2166229.1"/>
    <property type="molecule type" value="Genomic_DNA"/>
</dbReference>
<keyword evidence="6" id="KW-0131">Cell cycle</keyword>
<dbReference type="EMBL" id="JNFA01000019">
    <property type="protein sequence ID" value="KGL41722.1"/>
    <property type="molecule type" value="Genomic_DNA"/>
</dbReference>
<gene>
    <name evidence="12" type="primary">zapA</name>
    <name evidence="11" type="ORF">EP57_07730</name>
    <name evidence="13" type="ORF">HB759_03550</name>
    <name evidence="12" type="ORF">HB811_03690</name>
    <name evidence="15" type="ORF">HB836_07575</name>
    <name evidence="14" type="ORF">HB847_00155</name>
    <name evidence="17" type="ORF">HB902_12075</name>
    <name evidence="18" type="ORF">HB907_02110</name>
    <name evidence="31" type="ORF">HBP98_09810</name>
    <name evidence="19" type="ORF">HCA46_02225</name>
    <name evidence="20" type="ORF">HCA52_07620</name>
    <name evidence="21" type="ORF">HCA55_05745</name>
    <name evidence="22" type="ORF">HCA78_11020</name>
    <name evidence="23" type="ORF">HCB06_03940</name>
    <name evidence="27" type="ORF">HCB25_07375</name>
    <name evidence="24" type="ORF">HCB26_06575</name>
    <name evidence="25" type="ORF">HCB27_08535</name>
    <name evidence="26" type="ORF">HCB35_15940</name>
    <name evidence="28" type="ORF">HCB69_10095</name>
    <name evidence="29" type="ORF">HCC36_13470</name>
    <name evidence="16" type="ORF">HCI99_06535</name>
    <name evidence="30" type="ORF">HCJ81_09820</name>
</gene>
<evidence type="ECO:0000313" key="48">
    <source>
        <dbReference type="Proteomes" id="UP000553016"/>
    </source>
</evidence>
<dbReference type="Proteomes" id="UP000546806">
    <property type="component" value="Unassembled WGS sequence"/>
</dbReference>
<evidence type="ECO:0000313" key="20">
    <source>
        <dbReference type="EMBL" id="MBC1793283.1"/>
    </source>
</evidence>
<dbReference type="AlphaFoldDB" id="A0A099W9N7"/>
<evidence type="ECO:0000256" key="3">
    <source>
        <dbReference type="ARBA" id="ARBA00022490"/>
    </source>
</evidence>
<dbReference type="Proteomes" id="UP000543005">
    <property type="component" value="Unassembled WGS sequence"/>
</dbReference>
<dbReference type="EMBL" id="JAAROV010000001">
    <property type="protein sequence ID" value="MBC1315869.1"/>
    <property type="molecule type" value="Genomic_DNA"/>
</dbReference>
<evidence type="ECO:0000313" key="19">
    <source>
        <dbReference type="EMBL" id="MBC1777639.1"/>
    </source>
</evidence>
<dbReference type="Proteomes" id="UP000541735">
    <property type="component" value="Unassembled WGS sequence"/>
</dbReference>
<evidence type="ECO:0000313" key="37">
    <source>
        <dbReference type="Proteomes" id="UP000539064"/>
    </source>
</evidence>
<evidence type="ECO:0000313" key="45">
    <source>
        <dbReference type="Proteomes" id="UP000547643"/>
    </source>
</evidence>
<evidence type="ECO:0000256" key="1">
    <source>
        <dbReference type="ARBA" id="ARBA00004496"/>
    </source>
</evidence>
<dbReference type="SUPFAM" id="SSF102829">
    <property type="entry name" value="Cell division protein ZapA-like"/>
    <property type="match status" value="1"/>
</dbReference>
<dbReference type="EMBL" id="JAARPL010000001">
    <property type="protein sequence ID" value="MBC1370759.1"/>
    <property type="molecule type" value="Genomic_DNA"/>
</dbReference>
<dbReference type="Proteomes" id="UP000532866">
    <property type="component" value="Unassembled WGS sequence"/>
</dbReference>
<evidence type="ECO:0000256" key="5">
    <source>
        <dbReference type="ARBA" id="ARBA00023210"/>
    </source>
</evidence>
<organism evidence="11 32">
    <name type="scientific">Listeria booriae</name>
    <dbReference type="NCBI Taxonomy" id="1552123"/>
    <lineage>
        <taxon>Bacteria</taxon>
        <taxon>Bacillati</taxon>
        <taxon>Bacillota</taxon>
        <taxon>Bacilli</taxon>
        <taxon>Bacillales</taxon>
        <taxon>Listeriaceae</taxon>
        <taxon>Listeria</taxon>
    </lineage>
</organism>
<dbReference type="GO" id="GO:0000921">
    <property type="term" value="P:septin ring assembly"/>
    <property type="evidence" value="ECO:0007669"/>
    <property type="project" value="TreeGrafter"/>
</dbReference>